<protein>
    <submittedName>
        <fullName evidence="1">Uncharacterized protein</fullName>
    </submittedName>
</protein>
<reference evidence="1 2" key="1">
    <citation type="journal article" date="2021" name="Elife">
        <title>Chloroplast acquisition without the gene transfer in kleptoplastic sea slugs, Plakobranchus ocellatus.</title>
        <authorList>
            <person name="Maeda T."/>
            <person name="Takahashi S."/>
            <person name="Yoshida T."/>
            <person name="Shimamura S."/>
            <person name="Takaki Y."/>
            <person name="Nagai Y."/>
            <person name="Toyoda A."/>
            <person name="Suzuki Y."/>
            <person name="Arimoto A."/>
            <person name="Ishii H."/>
            <person name="Satoh N."/>
            <person name="Nishiyama T."/>
            <person name="Hasebe M."/>
            <person name="Maruyama T."/>
            <person name="Minagawa J."/>
            <person name="Obokata J."/>
            <person name="Shigenobu S."/>
        </authorList>
    </citation>
    <scope>NUCLEOTIDE SEQUENCE [LARGE SCALE GENOMIC DNA]</scope>
</reference>
<name>A0AAV4ATW8_9GAST</name>
<gene>
    <name evidence="1" type="ORF">PoB_003726500</name>
</gene>
<organism evidence="1 2">
    <name type="scientific">Plakobranchus ocellatus</name>
    <dbReference type="NCBI Taxonomy" id="259542"/>
    <lineage>
        <taxon>Eukaryota</taxon>
        <taxon>Metazoa</taxon>
        <taxon>Spiralia</taxon>
        <taxon>Lophotrochozoa</taxon>
        <taxon>Mollusca</taxon>
        <taxon>Gastropoda</taxon>
        <taxon>Heterobranchia</taxon>
        <taxon>Euthyneura</taxon>
        <taxon>Panpulmonata</taxon>
        <taxon>Sacoglossa</taxon>
        <taxon>Placobranchoidea</taxon>
        <taxon>Plakobranchidae</taxon>
        <taxon>Plakobranchus</taxon>
    </lineage>
</organism>
<sequence>MLARHGQYNNDVVNVNSTRSVLARHGQCYPHMIRHGQCYLEKVIMLFHHGQCCPDMVSVITTDVAEERLTETLDPKLCIDFPIITFIYMLRHLAWRRKSDNFECVTEGSYRFQAHFINTAPPTFRK</sequence>
<evidence type="ECO:0000313" key="2">
    <source>
        <dbReference type="Proteomes" id="UP000735302"/>
    </source>
</evidence>
<comment type="caution">
    <text evidence="1">The sequence shown here is derived from an EMBL/GenBank/DDBJ whole genome shotgun (WGS) entry which is preliminary data.</text>
</comment>
<evidence type="ECO:0000313" key="1">
    <source>
        <dbReference type="EMBL" id="GFO10760.1"/>
    </source>
</evidence>
<keyword evidence="2" id="KW-1185">Reference proteome</keyword>
<accession>A0AAV4ATW8</accession>
<dbReference type="Proteomes" id="UP000735302">
    <property type="component" value="Unassembled WGS sequence"/>
</dbReference>
<proteinExistence type="predicted"/>
<dbReference type="EMBL" id="BLXT01004211">
    <property type="protein sequence ID" value="GFO10760.1"/>
    <property type="molecule type" value="Genomic_DNA"/>
</dbReference>
<dbReference type="AlphaFoldDB" id="A0AAV4ATW8"/>